<protein>
    <submittedName>
        <fullName evidence="2">Uncharacterized protein</fullName>
    </submittedName>
</protein>
<evidence type="ECO:0000256" key="1">
    <source>
        <dbReference type="SAM" id="Phobius"/>
    </source>
</evidence>
<dbReference type="AlphaFoldDB" id="D7FZN8"/>
<keyword evidence="1" id="KW-0812">Transmembrane</keyword>
<feature type="transmembrane region" description="Helical" evidence="1">
    <location>
        <begin position="17"/>
        <end position="36"/>
    </location>
</feature>
<name>D7FZN8_ECTSI</name>
<keyword evidence="1" id="KW-1133">Transmembrane helix</keyword>
<keyword evidence="1" id="KW-0472">Membrane</keyword>
<sequence length="68" mass="7155">MLPFEERHRKADNNRKIYIAVAALAVAAGLVCAVSSSTEHSAAAAVNLAAVTAIEPRSPVVWVLLSAR</sequence>
<dbReference type="Proteomes" id="UP000002630">
    <property type="component" value="Linkage Group LG06"/>
</dbReference>
<keyword evidence="3" id="KW-1185">Reference proteome</keyword>
<evidence type="ECO:0000313" key="2">
    <source>
        <dbReference type="EMBL" id="CBJ32845.1"/>
    </source>
</evidence>
<evidence type="ECO:0000313" key="3">
    <source>
        <dbReference type="Proteomes" id="UP000002630"/>
    </source>
</evidence>
<proteinExistence type="predicted"/>
<reference evidence="2 3" key="1">
    <citation type="journal article" date="2010" name="Nature">
        <title>The Ectocarpus genome and the independent evolution of multicellularity in brown algae.</title>
        <authorList>
            <person name="Cock J.M."/>
            <person name="Sterck L."/>
            <person name="Rouze P."/>
            <person name="Scornet D."/>
            <person name="Allen A.E."/>
            <person name="Amoutzias G."/>
            <person name="Anthouard V."/>
            <person name="Artiguenave F."/>
            <person name="Aury J.M."/>
            <person name="Badger J.H."/>
            <person name="Beszteri B."/>
            <person name="Billiau K."/>
            <person name="Bonnet E."/>
            <person name="Bothwell J.H."/>
            <person name="Bowler C."/>
            <person name="Boyen C."/>
            <person name="Brownlee C."/>
            <person name="Carrano C.J."/>
            <person name="Charrier B."/>
            <person name="Cho G.Y."/>
            <person name="Coelho S.M."/>
            <person name="Collen J."/>
            <person name="Corre E."/>
            <person name="Da Silva C."/>
            <person name="Delage L."/>
            <person name="Delaroque N."/>
            <person name="Dittami S.M."/>
            <person name="Doulbeau S."/>
            <person name="Elias M."/>
            <person name="Farnham G."/>
            <person name="Gachon C.M."/>
            <person name="Gschloessl B."/>
            <person name="Heesch S."/>
            <person name="Jabbari K."/>
            <person name="Jubin C."/>
            <person name="Kawai H."/>
            <person name="Kimura K."/>
            <person name="Kloareg B."/>
            <person name="Kupper F.C."/>
            <person name="Lang D."/>
            <person name="Le Bail A."/>
            <person name="Leblanc C."/>
            <person name="Lerouge P."/>
            <person name="Lohr M."/>
            <person name="Lopez P.J."/>
            <person name="Martens C."/>
            <person name="Maumus F."/>
            <person name="Michel G."/>
            <person name="Miranda-Saavedra D."/>
            <person name="Morales J."/>
            <person name="Moreau H."/>
            <person name="Motomura T."/>
            <person name="Nagasato C."/>
            <person name="Napoli C.A."/>
            <person name="Nelson D.R."/>
            <person name="Nyvall-Collen P."/>
            <person name="Peters A.F."/>
            <person name="Pommier C."/>
            <person name="Potin P."/>
            <person name="Poulain J."/>
            <person name="Quesneville H."/>
            <person name="Read B."/>
            <person name="Rensing S.A."/>
            <person name="Ritter A."/>
            <person name="Rousvoal S."/>
            <person name="Samanta M."/>
            <person name="Samson G."/>
            <person name="Schroeder D.C."/>
            <person name="Segurens B."/>
            <person name="Strittmatter M."/>
            <person name="Tonon T."/>
            <person name="Tregear J.W."/>
            <person name="Valentin K."/>
            <person name="von Dassow P."/>
            <person name="Yamagishi T."/>
            <person name="Van de Peer Y."/>
            <person name="Wincker P."/>
        </authorList>
    </citation>
    <scope>NUCLEOTIDE SEQUENCE [LARGE SCALE GENOMIC DNA]</scope>
    <source>
        <strain evidence="3">Ec32 / CCAP1310/4</strain>
    </source>
</reference>
<organism evidence="2 3">
    <name type="scientific">Ectocarpus siliculosus</name>
    <name type="common">Brown alga</name>
    <name type="synonym">Conferva siliculosa</name>
    <dbReference type="NCBI Taxonomy" id="2880"/>
    <lineage>
        <taxon>Eukaryota</taxon>
        <taxon>Sar</taxon>
        <taxon>Stramenopiles</taxon>
        <taxon>Ochrophyta</taxon>
        <taxon>PX clade</taxon>
        <taxon>Phaeophyceae</taxon>
        <taxon>Ectocarpales</taxon>
        <taxon>Ectocarpaceae</taxon>
        <taxon>Ectocarpus</taxon>
    </lineage>
</organism>
<dbReference type="InParanoid" id="D7FZN8"/>
<accession>D7FZN8</accession>
<dbReference type="EMBL" id="FN649731">
    <property type="protein sequence ID" value="CBJ32845.1"/>
    <property type="molecule type" value="Genomic_DNA"/>
</dbReference>
<dbReference type="EMBL" id="FN648576">
    <property type="protein sequence ID" value="CBJ32845.1"/>
    <property type="molecule type" value="Genomic_DNA"/>
</dbReference>
<gene>
    <name evidence="2" type="ORF">Esi_0380_0007</name>
</gene>